<reference evidence="1 2" key="1">
    <citation type="submission" date="2017-10" db="EMBL/GenBank/DDBJ databases">
        <title>Complete genome sequence of Collinsella aerofaciens isolated from the gut of a healthy adult Indian.</title>
        <authorList>
            <person name="Bag S."/>
            <person name="Ghosh T.S."/>
            <person name="Das B."/>
        </authorList>
    </citation>
    <scope>NUCLEOTIDE SEQUENCE [LARGE SCALE GENOMIC DNA]</scope>
    <source>
        <strain evidence="2">indica</strain>
    </source>
</reference>
<name>A0A2D1TWP3_9ACTN</name>
<organism evidence="1 2">
    <name type="scientific">Collinsella aerofaciens</name>
    <dbReference type="NCBI Taxonomy" id="74426"/>
    <lineage>
        <taxon>Bacteria</taxon>
        <taxon>Bacillati</taxon>
        <taxon>Actinomycetota</taxon>
        <taxon>Coriobacteriia</taxon>
        <taxon>Coriobacteriales</taxon>
        <taxon>Coriobacteriaceae</taxon>
        <taxon>Collinsella</taxon>
    </lineage>
</organism>
<protein>
    <submittedName>
        <fullName evidence="1">DNA-binding protein</fullName>
    </submittedName>
</protein>
<dbReference type="Proteomes" id="UP000225608">
    <property type="component" value="Chromosome"/>
</dbReference>
<dbReference type="InterPro" id="IPR011664">
    <property type="entry name" value="Abi_system_AbiD/AbiF-like"/>
</dbReference>
<evidence type="ECO:0000313" key="2">
    <source>
        <dbReference type="Proteomes" id="UP000225608"/>
    </source>
</evidence>
<proteinExistence type="predicted"/>
<dbReference type="AlphaFoldDB" id="A0A2D1TWP3"/>
<gene>
    <name evidence="1" type="ORF">CSV91_03820</name>
</gene>
<dbReference type="EMBL" id="CP024160">
    <property type="protein sequence ID" value="ATP53736.1"/>
    <property type="molecule type" value="Genomic_DNA"/>
</dbReference>
<accession>A0A2D1TWP3</accession>
<dbReference type="RefSeq" id="WP_099431864.1">
    <property type="nucleotide sequence ID" value="NZ_CP024160.1"/>
</dbReference>
<dbReference type="Pfam" id="PF07751">
    <property type="entry name" value="Abi_2"/>
    <property type="match status" value="1"/>
</dbReference>
<evidence type="ECO:0000313" key="1">
    <source>
        <dbReference type="EMBL" id="ATP53736.1"/>
    </source>
</evidence>
<sequence>MNSPIRQQDMCDQKPWLTPWEQVSHLKSKGVRFRYMSEAEAVEYLTKNNNYFRLRSYRTGFPKVSDGKRKGEYVNLDFKMLVDLSIIDMLLRNEMISLTLDIEHFCKVDLLGRIEQHAEDGYEIVQDYLSEQDTFDSKGNVTNWVKKEISRCESSAYSAGILAKYSGFNMPVWAFLEVITFGAFNSFILFCAKRFDDDELRDRFYLLRAAKDLRNACAHNSCILNGLASGENARRANNGVMKALSKIDRVGSYQRKARMSNERIRQIVTTLYLHKEVSSKGVIKHKAQSLSKFISRANRNINYYKGAEVITSSFSFLSKVIGAWYLCDAEDMPSCDS</sequence>
<dbReference type="KEGG" id="caer:CSV91_03820"/>
<keyword evidence="1" id="KW-0238">DNA-binding</keyword>
<dbReference type="GO" id="GO:0003677">
    <property type="term" value="F:DNA binding"/>
    <property type="evidence" value="ECO:0007669"/>
    <property type="project" value="UniProtKB-KW"/>
</dbReference>